<dbReference type="InterPro" id="IPR011030">
    <property type="entry name" value="Lipovitellin_superhlx_dom"/>
</dbReference>
<dbReference type="EMBL" id="AP019860">
    <property type="protein sequence ID" value="BBM86139.1"/>
    <property type="molecule type" value="Genomic_DNA"/>
</dbReference>
<dbReference type="InterPro" id="IPR011989">
    <property type="entry name" value="ARM-like"/>
</dbReference>
<dbReference type="AlphaFoldDB" id="A0A5S9F601"/>
<accession>A0A5S9F601</accession>
<organism evidence="1 2">
    <name type="scientific">Uabimicrobium amorphum</name>
    <dbReference type="NCBI Taxonomy" id="2596890"/>
    <lineage>
        <taxon>Bacteria</taxon>
        <taxon>Pseudomonadati</taxon>
        <taxon>Planctomycetota</taxon>
        <taxon>Candidatus Uabimicrobiia</taxon>
        <taxon>Candidatus Uabimicrobiales</taxon>
        <taxon>Candidatus Uabimicrobiaceae</taxon>
        <taxon>Candidatus Uabimicrobium</taxon>
    </lineage>
</organism>
<evidence type="ECO:0000313" key="2">
    <source>
        <dbReference type="Proteomes" id="UP000326354"/>
    </source>
</evidence>
<evidence type="ECO:0000313" key="1">
    <source>
        <dbReference type="EMBL" id="BBM86139.1"/>
    </source>
</evidence>
<dbReference type="Gene3D" id="1.25.10.10">
    <property type="entry name" value="Leucine-rich Repeat Variant"/>
    <property type="match status" value="1"/>
</dbReference>
<keyword evidence="2" id="KW-1185">Reference proteome</keyword>
<reference evidence="1 2" key="1">
    <citation type="submission" date="2019-08" db="EMBL/GenBank/DDBJ databases">
        <title>Complete genome sequence of Candidatus Uab amorphum.</title>
        <authorList>
            <person name="Shiratori T."/>
            <person name="Suzuki S."/>
            <person name="Kakizawa Y."/>
            <person name="Ishida K."/>
        </authorList>
    </citation>
    <scope>NUCLEOTIDE SEQUENCE [LARGE SCALE GENOMIC DNA]</scope>
    <source>
        <strain evidence="1 2">SRT547</strain>
    </source>
</reference>
<dbReference type="Proteomes" id="UP000326354">
    <property type="component" value="Chromosome"/>
</dbReference>
<dbReference type="RefSeq" id="WP_151970213.1">
    <property type="nucleotide sequence ID" value="NZ_AP019860.1"/>
</dbReference>
<proteinExistence type="predicted"/>
<sequence>MYKIFILLIFLLVSSLAQGTGKYHFPLYKKMVFTIKSSDIGTFISENLPQNNASDSHFEVYCNGNWEMTVLMQEKNLTLLACCLSDHHIRFVIDGQNNSLGKKLMAVTAEKFYLLVNDTGKVIKIYIDPKWSSHQKNFCKLLVCYWQLILSGKSFTTKEWSTIEQCIYGKYKGRYIATEKTTDIHINKMWSLQESRKVQQNHFIAKYKADISAVWLKSQKRMQQLKGNITKSSFLSGKKTSQAVSKFQFNYTETIQVPTEKIRLLISKMNMLRRKVRDASLLKSVSIREQQQIILGKDTLQTISQKILLFQNDIKKLNRLRQKIHALLNLSSETVEVLSKKFLYKPINDDVFQLMISIFMEVGSLETQKAIAKVLEIQTTNLKHLRFILPAFVYLKKPNTIIFETLQICHKKIEDQNTKYMTILAIGNIGQTAKPNLQKKIVEYLSKNLQHAVDLKEKSIFILALGNVGTTAILPHITFFLAPETNRVLHTNALWALRFVPGEKINKLLIQLLQKSEESIQLTILETFAYRHLNEDLLTLHTNIYTKTLSDHIKAQALRNLSHYLQNERVQKFFVWVSAHESKPELQKFATHVLEELILSRK</sequence>
<evidence type="ECO:0008006" key="3">
    <source>
        <dbReference type="Google" id="ProtNLM"/>
    </source>
</evidence>
<protein>
    <recommendedName>
        <fullName evidence="3">Vitellogenin domain-containing protein</fullName>
    </recommendedName>
</protein>
<name>A0A5S9F601_UABAM</name>
<dbReference type="SUPFAM" id="SSF48431">
    <property type="entry name" value="Lipovitellin-phosvitin complex, superhelical domain"/>
    <property type="match status" value="1"/>
</dbReference>
<dbReference type="KEGG" id="uam:UABAM_04525"/>
<gene>
    <name evidence="1" type="ORF">UABAM_04525</name>
</gene>